<name>A0ABV7WCU5_9MICO</name>
<dbReference type="SUPFAM" id="SSF54909">
    <property type="entry name" value="Dimeric alpha+beta barrel"/>
    <property type="match status" value="1"/>
</dbReference>
<comment type="caution">
    <text evidence="2">The sequence shown here is derived from an EMBL/GenBank/DDBJ whole genome shotgun (WGS) entry which is preliminary data.</text>
</comment>
<keyword evidence="3" id="KW-1185">Reference proteome</keyword>
<dbReference type="Proteomes" id="UP001595685">
    <property type="component" value="Unassembled WGS sequence"/>
</dbReference>
<dbReference type="Gene3D" id="3.30.70.100">
    <property type="match status" value="1"/>
</dbReference>
<organism evidence="2 3">
    <name type="scientific">Aquipuribacter hungaricus</name>
    <dbReference type="NCBI Taxonomy" id="545624"/>
    <lineage>
        <taxon>Bacteria</taxon>
        <taxon>Bacillati</taxon>
        <taxon>Actinomycetota</taxon>
        <taxon>Actinomycetes</taxon>
        <taxon>Micrococcales</taxon>
        <taxon>Intrasporangiaceae</taxon>
        <taxon>Aquipuribacter</taxon>
    </lineage>
</organism>
<protein>
    <submittedName>
        <fullName evidence="2">DUF1330 domain-containing protein</fullName>
    </submittedName>
</protein>
<dbReference type="Pfam" id="PF07045">
    <property type="entry name" value="DUF1330"/>
    <property type="match status" value="1"/>
</dbReference>
<dbReference type="EMBL" id="JBHRWW010000001">
    <property type="protein sequence ID" value="MFC3686812.1"/>
    <property type="molecule type" value="Genomic_DNA"/>
</dbReference>
<dbReference type="RefSeq" id="WP_340295416.1">
    <property type="nucleotide sequence ID" value="NZ_JBBEOI010000238.1"/>
</dbReference>
<sequence>MPGAYWVNTVREVRDTEKLAAYVRLAGPAIAAAGGTFVARGTPGAAFEEGSRERTALIRFASVEAAVAAYESEAYQEALRALGDGAVRDIRVVEALDQT</sequence>
<gene>
    <name evidence="2" type="ORF">ACFOLH_00480</name>
</gene>
<dbReference type="InterPro" id="IPR011008">
    <property type="entry name" value="Dimeric_a/b-barrel"/>
</dbReference>
<accession>A0ABV7WCU5</accession>
<dbReference type="InterPro" id="IPR010753">
    <property type="entry name" value="DUF1330"/>
</dbReference>
<evidence type="ECO:0000313" key="3">
    <source>
        <dbReference type="Proteomes" id="UP001595685"/>
    </source>
</evidence>
<evidence type="ECO:0000259" key="1">
    <source>
        <dbReference type="Pfam" id="PF07045"/>
    </source>
</evidence>
<feature type="domain" description="DUF1330" evidence="1">
    <location>
        <begin position="4"/>
        <end position="95"/>
    </location>
</feature>
<reference evidence="3" key="1">
    <citation type="journal article" date="2019" name="Int. J. Syst. Evol. Microbiol.">
        <title>The Global Catalogue of Microorganisms (GCM) 10K type strain sequencing project: providing services to taxonomists for standard genome sequencing and annotation.</title>
        <authorList>
            <consortium name="The Broad Institute Genomics Platform"/>
            <consortium name="The Broad Institute Genome Sequencing Center for Infectious Disease"/>
            <person name="Wu L."/>
            <person name="Ma J."/>
        </authorList>
    </citation>
    <scope>NUCLEOTIDE SEQUENCE [LARGE SCALE GENOMIC DNA]</scope>
    <source>
        <strain evidence="3">NCAIM B.02333</strain>
    </source>
</reference>
<evidence type="ECO:0000313" key="2">
    <source>
        <dbReference type="EMBL" id="MFC3686812.1"/>
    </source>
</evidence>
<proteinExistence type="predicted"/>